<organism evidence="1 2">
    <name type="scientific">Paractinoplanes rishiriensis</name>
    <dbReference type="NCBI Taxonomy" id="1050105"/>
    <lineage>
        <taxon>Bacteria</taxon>
        <taxon>Bacillati</taxon>
        <taxon>Actinomycetota</taxon>
        <taxon>Actinomycetes</taxon>
        <taxon>Micromonosporales</taxon>
        <taxon>Micromonosporaceae</taxon>
        <taxon>Paractinoplanes</taxon>
    </lineage>
</organism>
<sequence length="100" mass="10824">MTASIGIWAQGDPAGERVLYRWEADQQSGFVTFEVATRRFRPADGSGTPIGDLLFDPAAGEPSGTADGVNRRLFNQVVVAIMRAYRRAGAAPATAHAYYY</sequence>
<gene>
    <name evidence="1" type="ORF">Ari01nite_37170</name>
</gene>
<proteinExistence type="predicted"/>
<name>A0A919JZQ7_9ACTN</name>
<protein>
    <submittedName>
        <fullName evidence="1">Uncharacterized protein</fullName>
    </submittedName>
</protein>
<dbReference type="RefSeq" id="WP_203782516.1">
    <property type="nucleotide sequence ID" value="NZ_BOMV01000040.1"/>
</dbReference>
<comment type="caution">
    <text evidence="1">The sequence shown here is derived from an EMBL/GenBank/DDBJ whole genome shotgun (WGS) entry which is preliminary data.</text>
</comment>
<evidence type="ECO:0000313" key="1">
    <source>
        <dbReference type="EMBL" id="GIE96252.1"/>
    </source>
</evidence>
<reference evidence="1" key="1">
    <citation type="submission" date="2021-01" db="EMBL/GenBank/DDBJ databases">
        <title>Whole genome shotgun sequence of Actinoplanes rishiriensis NBRC 108556.</title>
        <authorList>
            <person name="Komaki H."/>
            <person name="Tamura T."/>
        </authorList>
    </citation>
    <scope>NUCLEOTIDE SEQUENCE</scope>
    <source>
        <strain evidence="1">NBRC 108556</strain>
    </source>
</reference>
<evidence type="ECO:0000313" key="2">
    <source>
        <dbReference type="Proteomes" id="UP000636960"/>
    </source>
</evidence>
<dbReference type="Proteomes" id="UP000636960">
    <property type="component" value="Unassembled WGS sequence"/>
</dbReference>
<dbReference type="AlphaFoldDB" id="A0A919JZQ7"/>
<accession>A0A919JZQ7</accession>
<dbReference type="EMBL" id="BOMV01000040">
    <property type="protein sequence ID" value="GIE96252.1"/>
    <property type="molecule type" value="Genomic_DNA"/>
</dbReference>
<keyword evidence="2" id="KW-1185">Reference proteome</keyword>